<accession>A0A4Q1KQQ9</accession>
<comment type="caution">
    <text evidence="1">The sequence shown here is derived from an EMBL/GenBank/DDBJ whole genome shotgun (WGS) entry which is preliminary data.</text>
</comment>
<evidence type="ECO:0000313" key="2">
    <source>
        <dbReference type="Proteomes" id="UP000289734"/>
    </source>
</evidence>
<evidence type="ECO:0000313" key="1">
    <source>
        <dbReference type="EMBL" id="RXR31254.1"/>
    </source>
</evidence>
<dbReference type="Proteomes" id="UP000289734">
    <property type="component" value="Unassembled WGS sequence"/>
</dbReference>
<keyword evidence="2" id="KW-1185">Reference proteome</keyword>
<name>A0A4Q1KQQ9_9FLAO</name>
<dbReference type="OrthoDB" id="1444189at2"/>
<dbReference type="EMBL" id="SBKQ01000010">
    <property type="protein sequence ID" value="RXR31254.1"/>
    <property type="molecule type" value="Genomic_DNA"/>
</dbReference>
<dbReference type="AlphaFoldDB" id="A0A4Q1KQQ9"/>
<dbReference type="RefSeq" id="WP_129464795.1">
    <property type="nucleotide sequence ID" value="NZ_JACSXZ010000001.1"/>
</dbReference>
<dbReference type="Gene3D" id="2.180.10.10">
    <property type="entry name" value="RHS repeat-associated core"/>
    <property type="match status" value="1"/>
</dbReference>
<organism evidence="1 2">
    <name type="scientific">Flavobacterium piscinae</name>
    <dbReference type="NCBI Taxonomy" id="2506424"/>
    <lineage>
        <taxon>Bacteria</taxon>
        <taxon>Pseudomonadati</taxon>
        <taxon>Bacteroidota</taxon>
        <taxon>Flavobacteriia</taxon>
        <taxon>Flavobacteriales</taxon>
        <taxon>Flavobacteriaceae</taxon>
        <taxon>Flavobacterium</taxon>
    </lineage>
</organism>
<proteinExistence type="predicted"/>
<evidence type="ECO:0008006" key="3">
    <source>
        <dbReference type="Google" id="ProtNLM"/>
    </source>
</evidence>
<reference evidence="2" key="1">
    <citation type="submission" date="2019-01" db="EMBL/GenBank/DDBJ databases">
        <title>Cytophagaceae bacterium strain CAR-16.</title>
        <authorList>
            <person name="Chen W.-M."/>
        </authorList>
    </citation>
    <scope>NUCLEOTIDE SEQUENCE [LARGE SCALE GENOMIC DNA]</scope>
    <source>
        <strain evidence="2">ICH-30</strain>
    </source>
</reference>
<gene>
    <name evidence="1" type="ORF">EQG68_10230</name>
</gene>
<protein>
    <recommendedName>
        <fullName evidence="3">RHS repeat protein</fullName>
    </recommendedName>
</protein>
<sequence>MDRITTKDSSGNILNVIDYEYDINDLKIITETNSNGEIFTSTLNYNSEGKVTSITYSNGTEIFYSYGFFDDNLIGSEIKVNGTIIKHRYYYDQMQLISDKIYENDILICEINYTYDGFTINVSNNCTSENFIIEQDGTSISPLASAYDYQLLNINNLGSRNFKSILNVNTNQFTTYVYDEYNERNLVLNKRMYINGELINIIIYDYDLR</sequence>